<dbReference type="GO" id="GO:0018822">
    <property type="term" value="F:nitrile hydratase activity"/>
    <property type="evidence" value="ECO:0007669"/>
    <property type="project" value="UniProtKB-EC"/>
</dbReference>
<evidence type="ECO:0000256" key="3">
    <source>
        <dbReference type="ARBA" id="ARBA00023239"/>
    </source>
</evidence>
<organism evidence="8 10">
    <name type="scientific">Paracoccus saliphilus</name>
    <dbReference type="NCBI Taxonomy" id="405559"/>
    <lineage>
        <taxon>Bacteria</taxon>
        <taxon>Pseudomonadati</taxon>
        <taxon>Pseudomonadota</taxon>
        <taxon>Alphaproteobacteria</taxon>
        <taxon>Rhodobacterales</taxon>
        <taxon>Paracoccaceae</taxon>
        <taxon>Paracoccus</taxon>
    </lineage>
</organism>
<keyword evidence="11" id="KW-1185">Reference proteome</keyword>
<sequence>MNGPHDAGGRHGFGPIAPEPNEPLFHADWEARALALTVAAGAAGHWTIDESRFARENRSPGEYYSLSYYQIWIAGLERLLLDKGLITGQELASGRAGENTVPPKRKLKAEEVATVLSRGGPVDRDPQGRQPIFAIGDRVRTRNLQPAGHTRLPSYARDKIGRIASVQGFHAFADASARGEREAADWLYAVVFDARELWGTDAEAGDEVVIDAWEPYLEAC</sequence>
<feature type="domain" description="Nitrile hydratase beta subunit" evidence="6">
    <location>
        <begin position="126"/>
        <end position="218"/>
    </location>
</feature>
<comment type="function">
    <text evidence="1 5">NHase catalyzes the hydration of various nitrile compounds to the corresponding amides.</text>
</comment>
<evidence type="ECO:0000313" key="11">
    <source>
        <dbReference type="Proteomes" id="UP001215549"/>
    </source>
</evidence>
<evidence type="ECO:0000256" key="5">
    <source>
        <dbReference type="PIRNR" id="PIRNR001427"/>
    </source>
</evidence>
<dbReference type="Pfam" id="PF21006">
    <property type="entry name" value="NHase_beta_N"/>
    <property type="match status" value="1"/>
</dbReference>
<evidence type="ECO:0000259" key="7">
    <source>
        <dbReference type="Pfam" id="PF21006"/>
    </source>
</evidence>
<dbReference type="InterPro" id="IPR024690">
    <property type="entry name" value="CN_hydtase_beta_dom_C"/>
</dbReference>
<dbReference type="AlphaFoldDB" id="A0AA45W1U1"/>
<keyword evidence="3 5" id="KW-0456">Lyase</keyword>
<evidence type="ECO:0000313" key="10">
    <source>
        <dbReference type="Proteomes" id="UP000186216"/>
    </source>
</evidence>
<evidence type="ECO:0000313" key="9">
    <source>
        <dbReference type="EMBL" id="WCR01712.1"/>
    </source>
</evidence>
<dbReference type="Proteomes" id="UP001215549">
    <property type="component" value="Chromosome"/>
</dbReference>
<dbReference type="EMBL" id="CP067140">
    <property type="protein sequence ID" value="WCR01712.1"/>
    <property type="molecule type" value="Genomic_DNA"/>
</dbReference>
<dbReference type="EC" id="4.2.1.84" evidence="5"/>
<dbReference type="Pfam" id="PF02211">
    <property type="entry name" value="NHase_beta_C"/>
    <property type="match status" value="1"/>
</dbReference>
<protein>
    <recommendedName>
        <fullName evidence="5">Nitrile hydratase subunit beta</fullName>
        <shortName evidence="5">NHase</shortName>
        <ecNumber evidence="5">4.2.1.84</ecNumber>
    </recommendedName>
</protein>
<accession>A0AA45W1U1</accession>
<dbReference type="GO" id="GO:0046914">
    <property type="term" value="F:transition metal ion binding"/>
    <property type="evidence" value="ECO:0007669"/>
    <property type="project" value="InterPro"/>
</dbReference>
<dbReference type="InterPro" id="IPR049054">
    <property type="entry name" value="CN_hydtase_beta-like_N"/>
</dbReference>
<feature type="domain" description="Nitrile hydratase beta subunit-like N-terminal" evidence="7">
    <location>
        <begin position="1"/>
        <end position="105"/>
    </location>
</feature>
<dbReference type="Gene3D" id="1.10.472.20">
    <property type="entry name" value="Nitrile hydratase, beta subunit"/>
    <property type="match status" value="1"/>
</dbReference>
<dbReference type="InterPro" id="IPR008990">
    <property type="entry name" value="Elect_transpt_acc-like_dom_sf"/>
</dbReference>
<dbReference type="InterPro" id="IPR003168">
    <property type="entry name" value="Nitrile_hydratase_bsu"/>
</dbReference>
<dbReference type="SUPFAM" id="SSF50090">
    <property type="entry name" value="Electron transport accessory proteins"/>
    <property type="match status" value="1"/>
</dbReference>
<reference evidence="8 10" key="1">
    <citation type="submission" date="2017-01" db="EMBL/GenBank/DDBJ databases">
        <authorList>
            <person name="Varghese N."/>
            <person name="Submissions S."/>
        </authorList>
    </citation>
    <scope>NUCLEOTIDE SEQUENCE [LARGE SCALE GENOMIC DNA]</scope>
    <source>
        <strain evidence="8 10">DSM 18447</strain>
    </source>
</reference>
<evidence type="ECO:0000256" key="1">
    <source>
        <dbReference type="ARBA" id="ARBA00004042"/>
    </source>
</evidence>
<evidence type="ECO:0000256" key="4">
    <source>
        <dbReference type="ARBA" id="ARBA00044877"/>
    </source>
</evidence>
<reference evidence="9 11" key="2">
    <citation type="submission" date="2021-01" db="EMBL/GenBank/DDBJ databases">
        <title>Biogeographic distribution of Paracoccus.</title>
        <authorList>
            <person name="Hollensteiner J."/>
            <person name="Leineberger J."/>
            <person name="Brinkhoff T."/>
            <person name="Daniel R."/>
        </authorList>
    </citation>
    <scope>NUCLEOTIDE SEQUENCE [LARGE SCALE GENOMIC DNA]</scope>
    <source>
        <strain evidence="9 11">DSM 18447</strain>
    </source>
</reference>
<dbReference type="RefSeq" id="WP_076523077.1">
    <property type="nucleotide sequence ID" value="NZ_CP067140.1"/>
</dbReference>
<gene>
    <name evidence="9" type="primary">nthB</name>
    <name evidence="9" type="ORF">JHX88_12310</name>
    <name evidence="8" type="ORF">SAMN05421772_10251</name>
</gene>
<evidence type="ECO:0000313" key="8">
    <source>
        <dbReference type="EMBL" id="SIS62331.1"/>
    </source>
</evidence>
<dbReference type="EMBL" id="FTOU01000002">
    <property type="protein sequence ID" value="SIS62331.1"/>
    <property type="molecule type" value="Genomic_DNA"/>
</dbReference>
<proteinExistence type="inferred from homology"/>
<evidence type="ECO:0000259" key="6">
    <source>
        <dbReference type="Pfam" id="PF02211"/>
    </source>
</evidence>
<dbReference type="Gene3D" id="2.30.30.50">
    <property type="match status" value="1"/>
</dbReference>
<dbReference type="NCBIfam" id="TIGR03888">
    <property type="entry name" value="nitrile_beta"/>
    <property type="match status" value="1"/>
</dbReference>
<comment type="similarity">
    <text evidence="2 5">Belongs to the nitrile hydratase subunit beta family.</text>
</comment>
<evidence type="ECO:0000256" key="2">
    <source>
        <dbReference type="ARBA" id="ARBA00009098"/>
    </source>
</evidence>
<dbReference type="PIRSF" id="PIRSF001427">
    <property type="entry name" value="NHase_beta"/>
    <property type="match status" value="1"/>
</dbReference>
<comment type="catalytic activity">
    <reaction evidence="4 5">
        <text>an aliphatic primary amide = an aliphatic nitrile + H2O</text>
        <dbReference type="Rhea" id="RHEA:12673"/>
        <dbReference type="ChEBI" id="CHEBI:15377"/>
        <dbReference type="ChEBI" id="CHEBI:65285"/>
        <dbReference type="ChEBI" id="CHEBI:80291"/>
        <dbReference type="EC" id="4.2.1.84"/>
    </reaction>
</comment>
<name>A0AA45W1U1_9RHOB</name>
<dbReference type="InterPro" id="IPR042262">
    <property type="entry name" value="CN_hydtase_beta_C"/>
</dbReference>
<dbReference type="Proteomes" id="UP000186216">
    <property type="component" value="Unassembled WGS sequence"/>
</dbReference>